<evidence type="ECO:0000313" key="2">
    <source>
        <dbReference type="EMBL" id="CAA9368024.1"/>
    </source>
</evidence>
<evidence type="ECO:0000256" key="1">
    <source>
        <dbReference type="SAM" id="MobiDB-lite"/>
    </source>
</evidence>
<keyword evidence="2" id="KW-0378">Hydrolase</keyword>
<feature type="compositionally biased region" description="Basic and acidic residues" evidence="1">
    <location>
        <begin position="99"/>
        <end position="109"/>
    </location>
</feature>
<feature type="compositionally biased region" description="Basic and acidic residues" evidence="1">
    <location>
        <begin position="147"/>
        <end position="162"/>
    </location>
</feature>
<feature type="compositionally biased region" description="Low complexity" evidence="1">
    <location>
        <begin position="40"/>
        <end position="57"/>
    </location>
</feature>
<feature type="region of interest" description="Disordered" evidence="1">
    <location>
        <begin position="1"/>
        <end position="205"/>
    </location>
</feature>
<feature type="compositionally biased region" description="Gly residues" evidence="1">
    <location>
        <begin position="181"/>
        <end position="190"/>
    </location>
</feature>
<name>A0A6J4MVV2_9BACT</name>
<reference evidence="2" key="1">
    <citation type="submission" date="2020-02" db="EMBL/GenBank/DDBJ databases">
        <authorList>
            <person name="Meier V. D."/>
        </authorList>
    </citation>
    <scope>NUCLEOTIDE SEQUENCE</scope>
    <source>
        <strain evidence="2">AVDCRST_MAG89</strain>
    </source>
</reference>
<dbReference type="EC" id="3.5.1.90" evidence="2"/>
<accession>A0A6J4MVV2</accession>
<organism evidence="2">
    <name type="scientific">uncultured Gemmatimonadota bacterium</name>
    <dbReference type="NCBI Taxonomy" id="203437"/>
    <lineage>
        <taxon>Bacteria</taxon>
        <taxon>Pseudomonadati</taxon>
        <taxon>Gemmatimonadota</taxon>
        <taxon>environmental samples</taxon>
    </lineage>
</organism>
<dbReference type="EMBL" id="CADCTV010000896">
    <property type="protein sequence ID" value="CAA9368024.1"/>
    <property type="molecule type" value="Genomic_DNA"/>
</dbReference>
<feature type="compositionally biased region" description="Gly residues" evidence="1">
    <location>
        <begin position="124"/>
        <end position="138"/>
    </location>
</feature>
<sequence length="205" mass="20639">ALLRPSPDGGVGRRGRRDRRGVGGGMGAGAQRRPGRGCRSRGAAAGEAGGEWAAGRGRAADQRGRGGVRGRGARGGGRLRPLRRDGGPRQRPARRRSARSRDAGGDHQRAGATVGSPDRRGAAGDAGAGGGGADAGRAGGRRRQRRERAPGHGDGHRLHRGGDAAGRGGKPVRREAHFAGPPGGRGGGSGRPRRSAALASRSAAI</sequence>
<feature type="non-terminal residue" evidence="2">
    <location>
        <position position="1"/>
    </location>
</feature>
<protein>
    <submittedName>
        <fullName evidence="2">Adenosylcobinamide amidohydrolase</fullName>
        <ecNumber evidence="2">3.5.1.90</ecNumber>
    </submittedName>
</protein>
<feature type="compositionally biased region" description="Low complexity" evidence="1">
    <location>
        <begin position="195"/>
        <end position="205"/>
    </location>
</feature>
<feature type="non-terminal residue" evidence="2">
    <location>
        <position position="205"/>
    </location>
</feature>
<dbReference type="GO" id="GO:0043756">
    <property type="term" value="F:adenosylcobinamide hydrolase activity"/>
    <property type="evidence" value="ECO:0007669"/>
    <property type="project" value="UniProtKB-EC"/>
</dbReference>
<proteinExistence type="predicted"/>
<dbReference type="AlphaFoldDB" id="A0A6J4MVV2"/>
<gene>
    <name evidence="2" type="ORF">AVDCRST_MAG89-4285</name>
</gene>